<dbReference type="AlphaFoldDB" id="A0A561PXC9"/>
<reference evidence="1 2" key="1">
    <citation type="submission" date="2019-06" db="EMBL/GenBank/DDBJ databases">
        <title>Sorghum-associated microbial communities from plants grown in Nebraska, USA.</title>
        <authorList>
            <person name="Schachtman D."/>
        </authorList>
    </citation>
    <scope>NUCLEOTIDE SEQUENCE [LARGE SCALE GENOMIC DNA]</scope>
    <source>
        <strain evidence="1 2">1209</strain>
    </source>
</reference>
<organism evidence="1 2">
    <name type="scientific">Chitinophaga polysaccharea</name>
    <dbReference type="NCBI Taxonomy" id="1293035"/>
    <lineage>
        <taxon>Bacteria</taxon>
        <taxon>Pseudomonadati</taxon>
        <taxon>Bacteroidota</taxon>
        <taxon>Chitinophagia</taxon>
        <taxon>Chitinophagales</taxon>
        <taxon>Chitinophagaceae</taxon>
        <taxon>Chitinophaga</taxon>
    </lineage>
</organism>
<keyword evidence="2" id="KW-1185">Reference proteome</keyword>
<proteinExistence type="predicted"/>
<evidence type="ECO:0000313" key="2">
    <source>
        <dbReference type="Proteomes" id="UP000320811"/>
    </source>
</evidence>
<protein>
    <submittedName>
        <fullName evidence="1">Uncharacterized protein</fullName>
    </submittedName>
</protein>
<comment type="caution">
    <text evidence="1">The sequence shown here is derived from an EMBL/GenBank/DDBJ whole genome shotgun (WGS) entry which is preliminary data.</text>
</comment>
<name>A0A561PXC9_9BACT</name>
<accession>A0A561PXC9</accession>
<dbReference type="EMBL" id="VIWO01000002">
    <property type="protein sequence ID" value="TWF42767.1"/>
    <property type="molecule type" value="Genomic_DNA"/>
</dbReference>
<evidence type="ECO:0000313" key="1">
    <source>
        <dbReference type="EMBL" id="TWF42767.1"/>
    </source>
</evidence>
<dbReference type="Proteomes" id="UP000320811">
    <property type="component" value="Unassembled WGS sequence"/>
</dbReference>
<sequence length="38" mass="4219">MLARIQEDNSNPGFSHLESAKQWLAAISQTVNGKVYTL</sequence>
<gene>
    <name evidence="1" type="ORF">FHW36_102528</name>
</gene>